<protein>
    <submittedName>
        <fullName evidence="1">Uncharacterized protein</fullName>
    </submittedName>
</protein>
<dbReference type="AlphaFoldDB" id="A0AAW0ADX4"/>
<evidence type="ECO:0000313" key="2">
    <source>
        <dbReference type="Proteomes" id="UP001362999"/>
    </source>
</evidence>
<organism evidence="1 2">
    <name type="scientific">Favolaschia claudopus</name>
    <dbReference type="NCBI Taxonomy" id="2862362"/>
    <lineage>
        <taxon>Eukaryota</taxon>
        <taxon>Fungi</taxon>
        <taxon>Dikarya</taxon>
        <taxon>Basidiomycota</taxon>
        <taxon>Agaricomycotina</taxon>
        <taxon>Agaricomycetes</taxon>
        <taxon>Agaricomycetidae</taxon>
        <taxon>Agaricales</taxon>
        <taxon>Marasmiineae</taxon>
        <taxon>Mycenaceae</taxon>
        <taxon>Favolaschia</taxon>
    </lineage>
</organism>
<accession>A0AAW0ADX4</accession>
<name>A0AAW0ADX4_9AGAR</name>
<dbReference type="Proteomes" id="UP001362999">
    <property type="component" value="Unassembled WGS sequence"/>
</dbReference>
<evidence type="ECO:0000313" key="1">
    <source>
        <dbReference type="EMBL" id="KAK7007125.1"/>
    </source>
</evidence>
<comment type="caution">
    <text evidence="1">The sequence shown here is derived from an EMBL/GenBank/DDBJ whole genome shotgun (WGS) entry which is preliminary data.</text>
</comment>
<dbReference type="EMBL" id="JAWWNJ010000072">
    <property type="protein sequence ID" value="KAK7007125.1"/>
    <property type="molecule type" value="Genomic_DNA"/>
</dbReference>
<sequence>MAISIEGTCQVKGAQLVTYTSYYANYTILAPFVHYTSIQYRKLYRGRNYLRPFDFKVNSRLNAAEIMQGRIERRQSARVFQLARLTLTFWKSRHILWYPTVQSLFIQVQLVQFKYYVGSSTPQVRYNAVLNQICELNLNSGANLFPFVAPTLTRPYPTQLRSNQDPKVNSMTSSYIFGDRQNYRGVPLLA</sequence>
<reference evidence="1 2" key="1">
    <citation type="journal article" date="2024" name="J Genomics">
        <title>Draft genome sequencing and assembly of Favolaschia claudopus CIRM-BRFM 2984 isolated from oak limbs.</title>
        <authorList>
            <person name="Navarro D."/>
            <person name="Drula E."/>
            <person name="Chaduli D."/>
            <person name="Cazenave R."/>
            <person name="Ahrendt S."/>
            <person name="Wang J."/>
            <person name="Lipzen A."/>
            <person name="Daum C."/>
            <person name="Barry K."/>
            <person name="Grigoriev I.V."/>
            <person name="Favel A."/>
            <person name="Rosso M.N."/>
            <person name="Martin F."/>
        </authorList>
    </citation>
    <scope>NUCLEOTIDE SEQUENCE [LARGE SCALE GENOMIC DNA]</scope>
    <source>
        <strain evidence="1 2">CIRM-BRFM 2984</strain>
    </source>
</reference>
<keyword evidence="2" id="KW-1185">Reference proteome</keyword>
<gene>
    <name evidence="1" type="ORF">R3P38DRAFT_2793002</name>
</gene>
<proteinExistence type="predicted"/>